<evidence type="ECO:0000256" key="1">
    <source>
        <dbReference type="SAM" id="SignalP"/>
    </source>
</evidence>
<feature type="chain" id="PRO_5034017298" description="CCHC-type domain-containing protein" evidence="1">
    <location>
        <begin position="23"/>
        <end position="90"/>
    </location>
</feature>
<sequence length="90" mass="10493">LRNISKIRHIFLCAFLSHRVHWTWLCLKLDVSFRVKHGDGHYMLYATTSSIKCFKCGGARHKRDACPHSPISQITNYPQRALQSVHIRHP</sequence>
<evidence type="ECO:0000313" key="3">
    <source>
        <dbReference type="Proteomes" id="UP000694565"/>
    </source>
</evidence>
<keyword evidence="3" id="KW-1185">Reference proteome</keyword>
<organism evidence="2 3">
    <name type="scientific">Cyclopterus lumpus</name>
    <name type="common">Lumpsucker</name>
    <dbReference type="NCBI Taxonomy" id="8103"/>
    <lineage>
        <taxon>Eukaryota</taxon>
        <taxon>Metazoa</taxon>
        <taxon>Chordata</taxon>
        <taxon>Craniata</taxon>
        <taxon>Vertebrata</taxon>
        <taxon>Euteleostomi</taxon>
        <taxon>Actinopterygii</taxon>
        <taxon>Neopterygii</taxon>
        <taxon>Teleostei</taxon>
        <taxon>Neoteleostei</taxon>
        <taxon>Acanthomorphata</taxon>
        <taxon>Eupercaria</taxon>
        <taxon>Perciformes</taxon>
        <taxon>Cottioidei</taxon>
        <taxon>Cottales</taxon>
        <taxon>Cyclopteridae</taxon>
        <taxon>Cyclopterus</taxon>
    </lineage>
</organism>
<protein>
    <recommendedName>
        <fullName evidence="4">CCHC-type domain-containing protein</fullName>
    </recommendedName>
</protein>
<proteinExistence type="predicted"/>
<evidence type="ECO:0000313" key="2">
    <source>
        <dbReference type="Ensembl" id="ENSCLMP00005008327.1"/>
    </source>
</evidence>
<dbReference type="AlphaFoldDB" id="A0A8C2WXR4"/>
<dbReference type="GeneTree" id="ENSGT01010000229937"/>
<reference evidence="2" key="1">
    <citation type="submission" date="2025-08" db="UniProtKB">
        <authorList>
            <consortium name="Ensembl"/>
        </authorList>
    </citation>
    <scope>IDENTIFICATION</scope>
</reference>
<dbReference type="Proteomes" id="UP000694565">
    <property type="component" value="Unplaced"/>
</dbReference>
<feature type="signal peptide" evidence="1">
    <location>
        <begin position="1"/>
        <end position="22"/>
    </location>
</feature>
<reference evidence="2" key="2">
    <citation type="submission" date="2025-09" db="UniProtKB">
        <authorList>
            <consortium name="Ensembl"/>
        </authorList>
    </citation>
    <scope>IDENTIFICATION</scope>
</reference>
<accession>A0A8C2WXR4</accession>
<keyword evidence="1" id="KW-0732">Signal</keyword>
<name>A0A8C2WXR4_CYCLU</name>
<dbReference type="Ensembl" id="ENSCLMT00005009123.1">
    <property type="protein sequence ID" value="ENSCLMP00005008327.1"/>
    <property type="gene ID" value="ENSCLMG00005004814.1"/>
</dbReference>
<evidence type="ECO:0008006" key="4">
    <source>
        <dbReference type="Google" id="ProtNLM"/>
    </source>
</evidence>